<dbReference type="EMBL" id="UINC01054895">
    <property type="protein sequence ID" value="SVB73151.1"/>
    <property type="molecule type" value="Genomic_DNA"/>
</dbReference>
<dbReference type="Gene3D" id="2.60.40.10">
    <property type="entry name" value="Immunoglobulins"/>
    <property type="match status" value="1"/>
</dbReference>
<evidence type="ECO:0000313" key="2">
    <source>
        <dbReference type="EMBL" id="SVB73151.1"/>
    </source>
</evidence>
<organism evidence="2">
    <name type="scientific">marine metagenome</name>
    <dbReference type="NCBI Taxonomy" id="408172"/>
    <lineage>
        <taxon>unclassified sequences</taxon>
        <taxon>metagenomes</taxon>
        <taxon>ecological metagenomes</taxon>
    </lineage>
</organism>
<evidence type="ECO:0008006" key="3">
    <source>
        <dbReference type="Google" id="ProtNLM"/>
    </source>
</evidence>
<accession>A0A382GG20</accession>
<dbReference type="InterPro" id="IPR013783">
    <property type="entry name" value="Ig-like_fold"/>
</dbReference>
<name>A0A382GG20_9ZZZZ</name>
<dbReference type="AlphaFoldDB" id="A0A382GG20"/>
<reference evidence="2" key="1">
    <citation type="submission" date="2018-05" db="EMBL/GenBank/DDBJ databases">
        <authorList>
            <person name="Lanie J.A."/>
            <person name="Ng W.-L."/>
            <person name="Kazmierczak K.M."/>
            <person name="Andrzejewski T.M."/>
            <person name="Davidsen T.M."/>
            <person name="Wayne K.J."/>
            <person name="Tettelin H."/>
            <person name="Glass J.I."/>
            <person name="Rusch D."/>
            <person name="Podicherti R."/>
            <person name="Tsui H.-C.T."/>
            <person name="Winkler M.E."/>
        </authorList>
    </citation>
    <scope>NUCLEOTIDE SEQUENCE</scope>
</reference>
<gene>
    <name evidence="2" type="ORF">METZ01_LOCUS226005</name>
</gene>
<feature type="non-terminal residue" evidence="2">
    <location>
        <position position="1"/>
    </location>
</feature>
<evidence type="ECO:0000256" key="1">
    <source>
        <dbReference type="SAM" id="MobiDB-lite"/>
    </source>
</evidence>
<proteinExistence type="predicted"/>
<sequence length="397" mass="44498">EIRINPGGELNFINTTVSTMDYSFGNNSNDTIISPYTLVSDAGNLSIYDSTIYYGMIWLGGGNADISGLALDGFSMLNYGIFSEDTNLKLSGVSIRNYTLGLRSIGSNPDMESIFYYNCSTRMTQEWWVTFSALEESTNLPIVGFEVRQWDGERMVGSWNWAKQYEINNTGQIIDHQSRFTFYLNLGFGYVERSWEGYIDNNIAITENFNLNHTNINFESGTIFVDGTLYVIGEKAPKFSEINLSVSIVNPTDINFNNLNLDLLINAQSGYTRTSISLSSNGSETFNVTWTASKEGPLSFAVQSVIMDYSDNSTEDYIITLNRFIEVESGDSFTKSEGSWTALLAIFVLMSLCSYIIYTGMEDESEIVDSESSDEDVEGDEDLREIAIPQIDEEKEN</sequence>
<feature type="region of interest" description="Disordered" evidence="1">
    <location>
        <begin position="365"/>
        <end position="397"/>
    </location>
</feature>
<feature type="compositionally biased region" description="Acidic residues" evidence="1">
    <location>
        <begin position="365"/>
        <end position="383"/>
    </location>
</feature>
<protein>
    <recommendedName>
        <fullName evidence="3">CARDB domain-containing protein</fullName>
    </recommendedName>
</protein>